<dbReference type="PANTHER" id="PTHR47199:SF2">
    <property type="entry name" value="PHOTOSYSTEM II STABILITY_ASSEMBLY FACTOR HCF136, CHLOROPLASTIC"/>
    <property type="match status" value="1"/>
</dbReference>
<evidence type="ECO:0000256" key="3">
    <source>
        <dbReference type="SAM" id="SignalP"/>
    </source>
</evidence>
<reference evidence="5 6" key="1">
    <citation type="submission" date="2019-12" db="EMBL/GenBank/DDBJ databases">
        <title>Comparative genomics gives insights into the taxonomy of the Azoarcus-Aromatoleum group and reveals separate origins of nif in the plant-associated Azoarcus and non-plant-associated Aromatoleum sub-groups.</title>
        <authorList>
            <person name="Lafos M."/>
            <person name="Maluk M."/>
            <person name="Batista M."/>
            <person name="Junghare M."/>
            <person name="Carmona M."/>
            <person name="Faoro H."/>
            <person name="Cruz L.M."/>
            <person name="Battistoni F."/>
            <person name="De Souza E."/>
            <person name="Pedrosa F."/>
            <person name="Chen W.-M."/>
            <person name="Poole P.S."/>
            <person name="Dixon R.A."/>
            <person name="James E.K."/>
        </authorList>
    </citation>
    <scope>NUCLEOTIDE SEQUENCE [LARGE SCALE GENOMIC DNA]</scope>
    <source>
        <strain evidence="5 6">ToN1</strain>
    </source>
</reference>
<feature type="domain" description="Photosynthesis system II assembly factor Ycf48/Hcf136-like" evidence="4">
    <location>
        <begin position="167"/>
        <end position="314"/>
    </location>
</feature>
<dbReference type="EMBL" id="WTVR01000014">
    <property type="protein sequence ID" value="NMF88548.1"/>
    <property type="molecule type" value="Genomic_DNA"/>
</dbReference>
<feature type="domain" description="Photosynthesis system II assembly factor Ycf48/Hcf136-like" evidence="4">
    <location>
        <begin position="62"/>
        <end position="123"/>
    </location>
</feature>
<gene>
    <name evidence="5" type="ORF">GPA26_08615</name>
</gene>
<protein>
    <submittedName>
        <fullName evidence="5">Glycosyl hydrolase</fullName>
    </submittedName>
</protein>
<keyword evidence="6" id="KW-1185">Reference proteome</keyword>
<keyword evidence="1" id="KW-0602">Photosynthesis</keyword>
<sequence>MFSLRKFLTHSLLALGMVHSVGCIAANRFADPLDTPARLTSRSLQTPVWGLAKVGDGRVIGVGPRGHILLSDDQGQSWRQVPSPVSVDLVAAQFPTAVEGWIVGHEGVVLHSTDGGASWVRVLDGRQIGALMTAHYEKQASDRKDPELTQALEDARNFAAEGPTRPFLNLWFRNAREGWLIGQFNLILHTADGGGTWEPWLDRSDNPERYSLHAIRGVGDDVYIVGELGLVLKLTPDGRRFSRVTTPYRGTWFNVFGDASEVVAVGLRGNVWRSRDAGETWAQLGTDAAAGINAGAKLPDGRTVVLPQSGQLLLGPTTGKTFHEVGGTGQPDGGFDLLPLSATEILISGQRGVARVLLHDAAK</sequence>
<dbReference type="Gene3D" id="2.130.10.10">
    <property type="entry name" value="YVTN repeat-like/Quinoprotein amine dehydrogenase"/>
    <property type="match status" value="2"/>
</dbReference>
<proteinExistence type="predicted"/>
<dbReference type="RefSeq" id="WP_169205971.1">
    <property type="nucleotide sequence ID" value="NZ_CP059560.1"/>
</dbReference>
<evidence type="ECO:0000313" key="5">
    <source>
        <dbReference type="EMBL" id="NMF88548.1"/>
    </source>
</evidence>
<dbReference type="InterPro" id="IPR028203">
    <property type="entry name" value="PSII_CF48-like_dom"/>
</dbReference>
<dbReference type="Proteomes" id="UP000652074">
    <property type="component" value="Unassembled WGS sequence"/>
</dbReference>
<accession>A0ABX1MLD9</accession>
<keyword evidence="3" id="KW-0732">Signal</keyword>
<dbReference type="Pfam" id="PF14870">
    <property type="entry name" value="PSII_BNR"/>
    <property type="match status" value="2"/>
</dbReference>
<evidence type="ECO:0000256" key="1">
    <source>
        <dbReference type="ARBA" id="ARBA00022531"/>
    </source>
</evidence>
<name>A0ABX1MLD9_9RHOO</name>
<feature type="signal peptide" evidence="3">
    <location>
        <begin position="1"/>
        <end position="25"/>
    </location>
</feature>
<evidence type="ECO:0000256" key="2">
    <source>
        <dbReference type="ARBA" id="ARBA00023276"/>
    </source>
</evidence>
<dbReference type="InterPro" id="IPR015943">
    <property type="entry name" value="WD40/YVTN_repeat-like_dom_sf"/>
</dbReference>
<evidence type="ECO:0000313" key="6">
    <source>
        <dbReference type="Proteomes" id="UP000652074"/>
    </source>
</evidence>
<dbReference type="GO" id="GO:0016787">
    <property type="term" value="F:hydrolase activity"/>
    <property type="evidence" value="ECO:0007669"/>
    <property type="project" value="UniProtKB-KW"/>
</dbReference>
<evidence type="ECO:0000259" key="4">
    <source>
        <dbReference type="Pfam" id="PF14870"/>
    </source>
</evidence>
<organism evidence="5 6">
    <name type="scientific">Aromatoleum petrolei</name>
    <dbReference type="NCBI Taxonomy" id="76116"/>
    <lineage>
        <taxon>Bacteria</taxon>
        <taxon>Pseudomonadati</taxon>
        <taxon>Pseudomonadota</taxon>
        <taxon>Betaproteobacteria</taxon>
        <taxon>Rhodocyclales</taxon>
        <taxon>Rhodocyclaceae</taxon>
        <taxon>Aromatoleum</taxon>
    </lineage>
</organism>
<keyword evidence="2" id="KW-0604">Photosystem II</keyword>
<dbReference type="SUPFAM" id="SSF110296">
    <property type="entry name" value="Oligoxyloglucan reducing end-specific cellobiohydrolase"/>
    <property type="match status" value="1"/>
</dbReference>
<feature type="chain" id="PRO_5045775237" evidence="3">
    <location>
        <begin position="26"/>
        <end position="363"/>
    </location>
</feature>
<comment type="caution">
    <text evidence="5">The sequence shown here is derived from an EMBL/GenBank/DDBJ whole genome shotgun (WGS) entry which is preliminary data.</text>
</comment>
<keyword evidence="5" id="KW-0378">Hydrolase</keyword>
<dbReference type="PANTHER" id="PTHR47199">
    <property type="entry name" value="PHOTOSYSTEM II STABILITY/ASSEMBLY FACTOR HCF136, CHLOROPLASTIC"/>
    <property type="match status" value="1"/>
</dbReference>